<dbReference type="EMBL" id="KZ613956">
    <property type="protein sequence ID" value="PMD33278.1"/>
    <property type="molecule type" value="Genomic_DNA"/>
</dbReference>
<gene>
    <name evidence="2" type="ORF">L207DRAFT_589645</name>
</gene>
<evidence type="ECO:0000256" key="1">
    <source>
        <dbReference type="SAM" id="MobiDB-lite"/>
    </source>
</evidence>
<name>A0A2J6R437_HYAVF</name>
<dbReference type="AlphaFoldDB" id="A0A2J6R437"/>
<organism evidence="2 3">
    <name type="scientific">Hyaloscypha variabilis (strain UAMH 11265 / GT02V1 / F)</name>
    <name type="common">Meliniomyces variabilis</name>
    <dbReference type="NCBI Taxonomy" id="1149755"/>
    <lineage>
        <taxon>Eukaryota</taxon>
        <taxon>Fungi</taxon>
        <taxon>Dikarya</taxon>
        <taxon>Ascomycota</taxon>
        <taxon>Pezizomycotina</taxon>
        <taxon>Leotiomycetes</taxon>
        <taxon>Helotiales</taxon>
        <taxon>Hyaloscyphaceae</taxon>
        <taxon>Hyaloscypha</taxon>
        <taxon>Hyaloscypha variabilis</taxon>
    </lineage>
</organism>
<reference evidence="2 3" key="1">
    <citation type="submission" date="2016-04" db="EMBL/GenBank/DDBJ databases">
        <title>A degradative enzymes factory behind the ericoid mycorrhizal symbiosis.</title>
        <authorList>
            <consortium name="DOE Joint Genome Institute"/>
            <person name="Martino E."/>
            <person name="Morin E."/>
            <person name="Grelet G."/>
            <person name="Kuo A."/>
            <person name="Kohler A."/>
            <person name="Daghino S."/>
            <person name="Barry K."/>
            <person name="Choi C."/>
            <person name="Cichocki N."/>
            <person name="Clum A."/>
            <person name="Copeland A."/>
            <person name="Hainaut M."/>
            <person name="Haridas S."/>
            <person name="Labutti K."/>
            <person name="Lindquist E."/>
            <person name="Lipzen A."/>
            <person name="Khouja H.-R."/>
            <person name="Murat C."/>
            <person name="Ohm R."/>
            <person name="Olson A."/>
            <person name="Spatafora J."/>
            <person name="Veneault-Fourrey C."/>
            <person name="Henrissat B."/>
            <person name="Grigoriev I."/>
            <person name="Martin F."/>
            <person name="Perotto S."/>
        </authorList>
    </citation>
    <scope>NUCLEOTIDE SEQUENCE [LARGE SCALE GENOMIC DNA]</scope>
    <source>
        <strain evidence="2 3">F</strain>
    </source>
</reference>
<sequence>MSTSHHGQHHAQKGKNNKGKKPSPPPTYTCIFKELGLANLKHCHKTVTSCNAACAYCRGMFEQVYHGIISDDQQHWTPFIPLQMKGEEAINSPVREPEYVKKSDGRNA</sequence>
<keyword evidence="3" id="KW-1185">Reference proteome</keyword>
<accession>A0A2J6R437</accession>
<evidence type="ECO:0000313" key="2">
    <source>
        <dbReference type="EMBL" id="PMD33278.1"/>
    </source>
</evidence>
<proteinExistence type="predicted"/>
<dbReference type="Proteomes" id="UP000235786">
    <property type="component" value="Unassembled WGS sequence"/>
</dbReference>
<protein>
    <submittedName>
        <fullName evidence="2">Uncharacterized protein</fullName>
    </submittedName>
</protein>
<feature type="compositionally biased region" description="Basic residues" evidence="1">
    <location>
        <begin position="1"/>
        <end position="21"/>
    </location>
</feature>
<evidence type="ECO:0000313" key="3">
    <source>
        <dbReference type="Proteomes" id="UP000235786"/>
    </source>
</evidence>
<feature type="region of interest" description="Disordered" evidence="1">
    <location>
        <begin position="1"/>
        <end position="25"/>
    </location>
</feature>